<evidence type="ECO:0000259" key="5">
    <source>
        <dbReference type="PROSITE" id="PS51006"/>
    </source>
</evidence>
<dbReference type="eggNOG" id="COG0421">
    <property type="taxonomic scope" value="Bacteria"/>
</dbReference>
<feature type="domain" description="PABS" evidence="5">
    <location>
        <begin position="1"/>
        <end position="226"/>
    </location>
</feature>
<dbReference type="EMBL" id="CP000507">
    <property type="protein sequence ID" value="ABL98823.1"/>
    <property type="molecule type" value="Genomic_DNA"/>
</dbReference>
<reference evidence="6 7" key="1">
    <citation type="submission" date="2006-12" db="EMBL/GenBank/DDBJ databases">
        <title>Complete sequence of Shewanella amazonensis SB2B.</title>
        <authorList>
            <consortium name="US DOE Joint Genome Institute"/>
            <person name="Copeland A."/>
            <person name="Lucas S."/>
            <person name="Lapidus A."/>
            <person name="Barry K."/>
            <person name="Detter J.C."/>
            <person name="Glavina del Rio T."/>
            <person name="Hammon N."/>
            <person name="Israni S."/>
            <person name="Dalin E."/>
            <person name="Tice H."/>
            <person name="Pitluck S."/>
            <person name="Munk A.C."/>
            <person name="Brettin T."/>
            <person name="Bruce D."/>
            <person name="Han C."/>
            <person name="Tapia R."/>
            <person name="Gilna P."/>
            <person name="Schmutz J."/>
            <person name="Larimer F."/>
            <person name="Land M."/>
            <person name="Hauser L."/>
            <person name="Kyrpides N."/>
            <person name="Mikhailova N."/>
            <person name="Fredrickson J."/>
            <person name="Richardson P."/>
        </authorList>
    </citation>
    <scope>NUCLEOTIDE SEQUENCE [LARGE SCALE GENOMIC DNA]</scope>
    <source>
        <strain evidence="7">ATCC BAA-1098 / SB2B</strain>
    </source>
</reference>
<dbReference type="PANTHER" id="PTHR43317">
    <property type="entry name" value="THERMOSPERMINE SYNTHASE ACAULIS5"/>
    <property type="match status" value="1"/>
</dbReference>
<keyword evidence="3 4" id="KW-0620">Polyamine biosynthesis</keyword>
<dbReference type="SUPFAM" id="SSF53335">
    <property type="entry name" value="S-adenosyl-L-methionine-dependent methyltransferases"/>
    <property type="match status" value="1"/>
</dbReference>
<dbReference type="Pfam" id="PF01564">
    <property type="entry name" value="Spermine_synth"/>
    <property type="match status" value="1"/>
</dbReference>
<evidence type="ECO:0000256" key="2">
    <source>
        <dbReference type="ARBA" id="ARBA00022679"/>
    </source>
</evidence>
<keyword evidence="7" id="KW-1185">Reference proteome</keyword>
<accession>A1S367</accession>
<keyword evidence="2 4" id="KW-0808">Transferase</keyword>
<dbReference type="Gene3D" id="3.40.50.150">
    <property type="entry name" value="Vaccinia Virus protein VP39"/>
    <property type="match status" value="1"/>
</dbReference>
<dbReference type="KEGG" id="saz:Sama_0615"/>
<dbReference type="HOGENOM" id="CLU_060070_2_1_6"/>
<feature type="active site" description="Proton acceptor" evidence="4">
    <location>
        <position position="140"/>
    </location>
</feature>
<dbReference type="CDD" id="cd02440">
    <property type="entry name" value="AdoMet_MTases"/>
    <property type="match status" value="1"/>
</dbReference>
<dbReference type="PANTHER" id="PTHR43317:SF1">
    <property type="entry name" value="THERMOSPERMINE SYNTHASE ACAULIS5"/>
    <property type="match status" value="1"/>
</dbReference>
<gene>
    <name evidence="6" type="ordered locus">Sama_0615</name>
</gene>
<comment type="similarity">
    <text evidence="1">Belongs to the spermidine/spermine synthase family.</text>
</comment>
<dbReference type="GO" id="GO:0006596">
    <property type="term" value="P:polyamine biosynthetic process"/>
    <property type="evidence" value="ECO:0007669"/>
    <property type="project" value="UniProtKB-UniRule"/>
</dbReference>
<dbReference type="GO" id="GO:0016740">
    <property type="term" value="F:transferase activity"/>
    <property type="evidence" value="ECO:0007669"/>
    <property type="project" value="UniProtKB-UniRule"/>
</dbReference>
<name>A1S367_SHEAM</name>
<dbReference type="OrthoDB" id="9761985at2"/>
<dbReference type="PROSITE" id="PS51006">
    <property type="entry name" value="PABS_2"/>
    <property type="match status" value="1"/>
</dbReference>
<dbReference type="InterPro" id="IPR029063">
    <property type="entry name" value="SAM-dependent_MTases_sf"/>
</dbReference>
<evidence type="ECO:0000256" key="1">
    <source>
        <dbReference type="ARBA" id="ARBA00007867"/>
    </source>
</evidence>
<organism evidence="6 7">
    <name type="scientific">Shewanella amazonensis (strain ATCC BAA-1098 / SB2B)</name>
    <dbReference type="NCBI Taxonomy" id="326297"/>
    <lineage>
        <taxon>Bacteria</taxon>
        <taxon>Pseudomonadati</taxon>
        <taxon>Pseudomonadota</taxon>
        <taxon>Gammaproteobacteria</taxon>
        <taxon>Alteromonadales</taxon>
        <taxon>Shewanellaceae</taxon>
        <taxon>Shewanella</taxon>
    </lineage>
</organism>
<evidence type="ECO:0000313" key="7">
    <source>
        <dbReference type="Proteomes" id="UP000009175"/>
    </source>
</evidence>
<dbReference type="InterPro" id="IPR030374">
    <property type="entry name" value="PABS"/>
</dbReference>
<dbReference type="AlphaFoldDB" id="A1S367"/>
<dbReference type="Proteomes" id="UP000009175">
    <property type="component" value="Chromosome"/>
</dbReference>
<evidence type="ECO:0000256" key="3">
    <source>
        <dbReference type="ARBA" id="ARBA00023115"/>
    </source>
</evidence>
<evidence type="ECO:0000313" key="6">
    <source>
        <dbReference type="EMBL" id="ABL98823.1"/>
    </source>
</evidence>
<proteinExistence type="inferred from homology"/>
<dbReference type="RefSeq" id="WP_011758733.1">
    <property type="nucleotide sequence ID" value="NC_008700.1"/>
</dbReference>
<sequence>MSEFSVIYQTSDAIGPIRVLDNGESRILAFGDNDEQSKLNKKTPHVPKHSYVQVMLESLMFASPKSAIVLGLGGGALVHALRRFDGALKLTAVELRGEVIDIAKKYFYLPIGKKLNLIEADAAVFVSDADHKKVDIIFADLYGADGVDAKQLTDSFIQGCVRLLKPGGMLVLNCWKEHRQRFDVREQLQQHFCDVYGSLSSGGNWVVFATLTPGVLKEDGLKQARAELSAKLEFNVGKASLGFGPWLD</sequence>
<dbReference type="STRING" id="326297.Sama_0615"/>
<protein>
    <submittedName>
        <fullName evidence="6">Conserved hypothetical spermidine synthase</fullName>
    </submittedName>
</protein>
<evidence type="ECO:0000256" key="4">
    <source>
        <dbReference type="PROSITE-ProRule" id="PRU00354"/>
    </source>
</evidence>